<evidence type="ECO:0000259" key="1">
    <source>
        <dbReference type="PROSITE" id="PS51384"/>
    </source>
</evidence>
<dbReference type="InterPro" id="IPR017938">
    <property type="entry name" value="Riboflavin_synthase-like_b-brl"/>
</dbReference>
<comment type="caution">
    <text evidence="2">The sequence shown here is derived from an EMBL/GenBank/DDBJ whole genome shotgun (WGS) entry which is preliminary data.</text>
</comment>
<evidence type="ECO:0000313" key="3">
    <source>
        <dbReference type="Proteomes" id="UP000791080"/>
    </source>
</evidence>
<dbReference type="PROSITE" id="PS51384">
    <property type="entry name" value="FAD_FR"/>
    <property type="match status" value="1"/>
</dbReference>
<dbReference type="RefSeq" id="WP_051313992.1">
    <property type="nucleotide sequence ID" value="NZ_AUBJ02000001.1"/>
</dbReference>
<dbReference type="EMBL" id="AUBJ02000001">
    <property type="protein sequence ID" value="MCP2333909.1"/>
    <property type="molecule type" value="Genomic_DNA"/>
</dbReference>
<dbReference type="InterPro" id="IPR007037">
    <property type="entry name" value="SIP_rossman_dom"/>
</dbReference>
<dbReference type="SUPFAM" id="SSF63380">
    <property type="entry name" value="Riboflavin synthase domain-like"/>
    <property type="match status" value="1"/>
</dbReference>
<dbReference type="InterPro" id="IPR017927">
    <property type="entry name" value="FAD-bd_FR_type"/>
</dbReference>
<proteinExistence type="predicted"/>
<dbReference type="InterPro" id="IPR039374">
    <property type="entry name" value="SIP_fam"/>
</dbReference>
<reference evidence="2 3" key="2">
    <citation type="submission" date="2022-06" db="EMBL/GenBank/DDBJ databases">
        <title>Genomic Encyclopedia of Type Strains, Phase I: the one thousand microbial genomes (KMG-I) project.</title>
        <authorList>
            <person name="Kyrpides N."/>
        </authorList>
    </citation>
    <scope>NUCLEOTIDE SEQUENCE [LARGE SCALE GENOMIC DNA]</scope>
    <source>
        <strain evidence="2 3">DSM 43889</strain>
    </source>
</reference>
<dbReference type="PANTHER" id="PTHR30157:SF0">
    <property type="entry name" value="NADPH-DEPENDENT FERRIC-CHELATE REDUCTASE"/>
    <property type="match status" value="1"/>
</dbReference>
<dbReference type="Gene3D" id="2.40.30.10">
    <property type="entry name" value="Translation factors"/>
    <property type="match status" value="1"/>
</dbReference>
<keyword evidence="3" id="KW-1185">Reference proteome</keyword>
<dbReference type="CDD" id="cd06193">
    <property type="entry name" value="siderophore_interacting"/>
    <property type="match status" value="1"/>
</dbReference>
<dbReference type="Pfam" id="PF04954">
    <property type="entry name" value="SIP"/>
    <property type="match status" value="1"/>
</dbReference>
<organism evidence="2 3">
    <name type="scientific">Actinoalloteichus caeruleus DSM 43889</name>
    <dbReference type="NCBI Taxonomy" id="1120930"/>
    <lineage>
        <taxon>Bacteria</taxon>
        <taxon>Bacillati</taxon>
        <taxon>Actinomycetota</taxon>
        <taxon>Actinomycetes</taxon>
        <taxon>Pseudonocardiales</taxon>
        <taxon>Pseudonocardiaceae</taxon>
        <taxon>Actinoalloteichus</taxon>
        <taxon>Actinoalloteichus cyanogriseus</taxon>
    </lineage>
</organism>
<gene>
    <name evidence="2" type="ORF">G443_004179</name>
</gene>
<dbReference type="PANTHER" id="PTHR30157">
    <property type="entry name" value="FERRIC REDUCTASE, NADPH-DEPENDENT"/>
    <property type="match status" value="1"/>
</dbReference>
<dbReference type="Proteomes" id="UP000791080">
    <property type="component" value="Unassembled WGS sequence"/>
</dbReference>
<protein>
    <submittedName>
        <fullName evidence="2">NADPH-dependent ferric siderophore reductase, contains FAD-binding and SIP domains</fullName>
    </submittedName>
</protein>
<name>A0ABT1JN05_ACTCY</name>
<evidence type="ECO:0000313" key="2">
    <source>
        <dbReference type="EMBL" id="MCP2333909.1"/>
    </source>
</evidence>
<dbReference type="InterPro" id="IPR039261">
    <property type="entry name" value="FNR_nucleotide-bd"/>
</dbReference>
<dbReference type="InterPro" id="IPR013113">
    <property type="entry name" value="SIP_FAD-bd"/>
</dbReference>
<feature type="domain" description="FAD-binding FR-type" evidence="1">
    <location>
        <begin position="3"/>
        <end position="124"/>
    </location>
</feature>
<dbReference type="Gene3D" id="3.40.50.80">
    <property type="entry name" value="Nucleotide-binding domain of ferredoxin-NADP reductase (FNR) module"/>
    <property type="match status" value="1"/>
</dbReference>
<reference evidence="2 3" key="1">
    <citation type="submission" date="2013-07" db="EMBL/GenBank/DDBJ databases">
        <authorList>
            <consortium name="DOE Joint Genome Institute"/>
            <person name="Reeve W."/>
            <person name="Huntemann M."/>
            <person name="Han J."/>
            <person name="Chen A."/>
            <person name="Kyrpides N."/>
            <person name="Mavromatis K."/>
            <person name="Markowitz V."/>
            <person name="Palaniappan K."/>
            <person name="Ivanova N."/>
            <person name="Schaumberg A."/>
            <person name="Pati A."/>
            <person name="Liolios K."/>
            <person name="Nordberg H.P."/>
            <person name="Cantor M.N."/>
            <person name="Hua S.X."/>
            <person name="Woyke T."/>
        </authorList>
    </citation>
    <scope>NUCLEOTIDE SEQUENCE [LARGE SCALE GENOMIC DNA]</scope>
    <source>
        <strain evidence="2 3">DSM 43889</strain>
    </source>
</reference>
<accession>A0ABT1JN05</accession>
<dbReference type="Pfam" id="PF08021">
    <property type="entry name" value="FAD_binding_9"/>
    <property type="match status" value="1"/>
</dbReference>
<sequence>MGRDHLRAEVVAVDRVGPRVVRVTFGGPELAGFGSVGTPDEWFRLVVPSTAAHGGDPEPAGGAPAYRAEEFGRWYTVRRWDAETALLTVDLVLHGRGVAAAWAGSAAVGDVAWVGQPRGSYVPPPPGVPVVLAGDLTSLPALTRIVSSLPEATPTRVVVEVGGAADEQPLDGPADLEVRWLRNPRFGRAGSLLPAALREHLPAGFDPRSCRYWMAGEATAARLVRHHLRHELRVPDGQHHAVGYWRLDGEEWNRRFAASGIDIGAIWDAGQRAGRTQEEIVDDIHARLVDAGL</sequence>